<comment type="caution">
    <text evidence="1">The sequence shown here is derived from an EMBL/GenBank/DDBJ whole genome shotgun (WGS) entry which is preliminary data.</text>
</comment>
<dbReference type="AlphaFoldDB" id="A0AAD9ECD5"/>
<protein>
    <submittedName>
        <fullName evidence="1">Uncharacterized protein</fullName>
    </submittedName>
</protein>
<name>A0AAD9ECD5_9PEZI</name>
<gene>
    <name evidence="1" type="ORF">CCHR01_11398</name>
</gene>
<evidence type="ECO:0000313" key="1">
    <source>
        <dbReference type="EMBL" id="KAK1845969.1"/>
    </source>
</evidence>
<organism evidence="1 2">
    <name type="scientific">Colletotrichum chrysophilum</name>
    <dbReference type="NCBI Taxonomy" id="1836956"/>
    <lineage>
        <taxon>Eukaryota</taxon>
        <taxon>Fungi</taxon>
        <taxon>Dikarya</taxon>
        <taxon>Ascomycota</taxon>
        <taxon>Pezizomycotina</taxon>
        <taxon>Sordariomycetes</taxon>
        <taxon>Hypocreomycetidae</taxon>
        <taxon>Glomerellales</taxon>
        <taxon>Glomerellaceae</taxon>
        <taxon>Colletotrichum</taxon>
        <taxon>Colletotrichum gloeosporioides species complex</taxon>
    </lineage>
</organism>
<dbReference type="Proteomes" id="UP001243330">
    <property type="component" value="Unassembled WGS sequence"/>
</dbReference>
<reference evidence="1" key="1">
    <citation type="submission" date="2023-01" db="EMBL/GenBank/DDBJ databases">
        <title>Colletotrichum chrysophilum M932 genome sequence.</title>
        <authorList>
            <person name="Baroncelli R."/>
        </authorList>
    </citation>
    <scope>NUCLEOTIDE SEQUENCE</scope>
    <source>
        <strain evidence="1">M932</strain>
    </source>
</reference>
<evidence type="ECO:0000313" key="2">
    <source>
        <dbReference type="Proteomes" id="UP001243330"/>
    </source>
</evidence>
<dbReference type="EMBL" id="JAQOWY010000253">
    <property type="protein sequence ID" value="KAK1845969.1"/>
    <property type="molecule type" value="Genomic_DNA"/>
</dbReference>
<sequence length="403" mass="44236">MTFQLRLNIRKQRLLKLAVLARLRSRLRLPNRAVVLPTLRFRADSRPDLGQRALLNRRSESNGCIQKRAQEEPRRGVMEVRRDHAGVHGDNLDTLLSLRQGLGVVQISQFGNRVALRRRAVGHRGAEFGKVVNVARRHRVGCRSEHHDACFAVDFGGLAHGGEEQLGEERGADDVGAELDLVAVFREALCGHHDTCVVDEDVEAGFLGEEGGSGGFHALEGCEVELEEADILCGGVCRLDVLDGLLGFLLRPGGEVDAGGIAGCELLHRFEPQSCVSAGDDDDLVFEFRNIFLAKLRHDGGVELQKSLEPVVDHDKQRDGGQELNRSDLKSIATNRNNIFEGGTTTYILADYDRILTIQGIKYMTRQDDYERSLNMAGAIPRQKASTSGTVSIGIDIKTSSGV</sequence>
<accession>A0AAD9ECD5</accession>
<proteinExistence type="predicted"/>
<keyword evidence="2" id="KW-1185">Reference proteome</keyword>